<dbReference type="Proteomes" id="UP001156666">
    <property type="component" value="Unassembled WGS sequence"/>
</dbReference>
<evidence type="ECO:0000259" key="4">
    <source>
        <dbReference type="Pfam" id="PF15902"/>
    </source>
</evidence>
<name>A0AA37SQM3_9BACT</name>
<dbReference type="AlphaFoldDB" id="A0AA37SQM3"/>
<comment type="caution">
    <text evidence="5">The sequence shown here is derived from an EMBL/GenBank/DDBJ whole genome shotgun (WGS) entry which is preliminary data.</text>
</comment>
<keyword evidence="2" id="KW-0175">Coiled coil</keyword>
<dbReference type="InterPro" id="IPR050310">
    <property type="entry name" value="VPS10-sortilin"/>
</dbReference>
<dbReference type="Pfam" id="PF15902">
    <property type="entry name" value="Sortilin-Vps10"/>
    <property type="match status" value="1"/>
</dbReference>
<organism evidence="5 6">
    <name type="scientific">Portibacter lacus</name>
    <dbReference type="NCBI Taxonomy" id="1099794"/>
    <lineage>
        <taxon>Bacteria</taxon>
        <taxon>Pseudomonadati</taxon>
        <taxon>Bacteroidota</taxon>
        <taxon>Saprospiria</taxon>
        <taxon>Saprospirales</taxon>
        <taxon>Haliscomenobacteraceae</taxon>
        <taxon>Portibacter</taxon>
    </lineage>
</organism>
<reference evidence="5" key="1">
    <citation type="journal article" date="2014" name="Int. J. Syst. Evol. Microbiol.">
        <title>Complete genome sequence of Corynebacterium casei LMG S-19264T (=DSM 44701T), isolated from a smear-ripened cheese.</title>
        <authorList>
            <consortium name="US DOE Joint Genome Institute (JGI-PGF)"/>
            <person name="Walter F."/>
            <person name="Albersmeier A."/>
            <person name="Kalinowski J."/>
            <person name="Ruckert C."/>
        </authorList>
    </citation>
    <scope>NUCLEOTIDE SEQUENCE</scope>
    <source>
        <strain evidence="5">NBRC 108769</strain>
    </source>
</reference>
<feature type="domain" description="Sortilin N-terminal" evidence="4">
    <location>
        <begin position="62"/>
        <end position="203"/>
    </location>
</feature>
<feature type="coiled-coil region" evidence="2">
    <location>
        <begin position="893"/>
        <end position="937"/>
    </location>
</feature>
<feature type="signal peptide" evidence="3">
    <location>
        <begin position="1"/>
        <end position="18"/>
    </location>
</feature>
<dbReference type="InterPro" id="IPR036278">
    <property type="entry name" value="Sialidase_sf"/>
</dbReference>
<dbReference type="InterPro" id="IPR031778">
    <property type="entry name" value="Sortilin_N"/>
</dbReference>
<keyword evidence="6" id="KW-1185">Reference proteome</keyword>
<reference evidence="5" key="2">
    <citation type="submission" date="2023-01" db="EMBL/GenBank/DDBJ databases">
        <title>Draft genome sequence of Portibacter lacus strain NBRC 108769.</title>
        <authorList>
            <person name="Sun Q."/>
            <person name="Mori K."/>
        </authorList>
    </citation>
    <scope>NUCLEOTIDE SEQUENCE</scope>
    <source>
        <strain evidence="5">NBRC 108769</strain>
    </source>
</reference>
<dbReference type="Gene3D" id="2.130.10.10">
    <property type="entry name" value="YVTN repeat-like/Quinoprotein amine dehydrogenase"/>
    <property type="match status" value="3"/>
</dbReference>
<dbReference type="InterPro" id="IPR015943">
    <property type="entry name" value="WD40/YVTN_repeat-like_dom_sf"/>
</dbReference>
<keyword evidence="1" id="KW-0677">Repeat</keyword>
<evidence type="ECO:0000313" key="6">
    <source>
        <dbReference type="Proteomes" id="UP001156666"/>
    </source>
</evidence>
<evidence type="ECO:0000256" key="1">
    <source>
        <dbReference type="ARBA" id="ARBA00022737"/>
    </source>
</evidence>
<evidence type="ECO:0000313" key="5">
    <source>
        <dbReference type="EMBL" id="GLR17121.1"/>
    </source>
</evidence>
<dbReference type="PANTHER" id="PTHR12106">
    <property type="entry name" value="SORTILIN RELATED"/>
    <property type="match status" value="1"/>
</dbReference>
<feature type="chain" id="PRO_5041346350" description="Sortilin N-terminal domain-containing protein" evidence="3">
    <location>
        <begin position="19"/>
        <end position="987"/>
    </location>
</feature>
<dbReference type="Gene3D" id="2.60.40.4070">
    <property type="match status" value="1"/>
</dbReference>
<evidence type="ECO:0000256" key="2">
    <source>
        <dbReference type="SAM" id="Coils"/>
    </source>
</evidence>
<keyword evidence="3" id="KW-0732">Signal</keyword>
<gene>
    <name evidence="5" type="ORF">GCM10007940_17360</name>
</gene>
<dbReference type="SUPFAM" id="SSF110296">
    <property type="entry name" value="Oligoxyloglucan reducing end-specific cellobiohydrolase"/>
    <property type="match status" value="1"/>
</dbReference>
<sequence>MKLSLFIALSLIPFLIFAQLDVPPNALSFRNIGPERGGRCTAVEGVNDQVNVYYAGYTGSGVWKTEDYGETWENISDGFFDSPSIGSIDVYQKNPNIIYVGTGTDGIRSNLIEGKGVYKSVNAGKTWTFVGLRDAGQIGSVEIHPENPDIVFVAAIGNAFTENEERGVYKTTDGGATWNKVLNISDKTGFSDLEFHPSNSKIIYAAAWMAQRKPWTIISGGDENGIYKSEDSGATWKKVDNGLPKLKGKIDLAVSAADPERLYALVEAAGKESGLYRTDNGGKDFVQVSSKDGLLNRPFYYTNLYADPTNAAHIYSLATRGYESHDGGKTWKSFNARHGDHHDIWMNPNHPNYIVQSNDGGANISLNGGKSWSTQFNQPTAEIYQVEVDNQFPYWVYGGQQDNYSTISVPSLPPYGMQAGHTAYIMNTGGCETGPAVPNPINSNIVYSNCKGRFSRYNKLTGQAQEYSVGGYYMYGHDPKDLPYRFQRVSPIHVSPHNPSVIYHCSQFVHKTEDEGRTWTIISPDLTAFTPETQGVSGEPFTRDITGEEFYSTIYAIKESTLEEGVIWVGANDGPIHVTKDGGKNWIDVTPENLPPGGRVDAVEPSAHIKGKAFVCVLRYQLGDQKPYIYKTLDYGQSWELITKGIPDDFPVRVLREDSEKPGLLFAGAEYGLFMSMDDGDHWYKFQKNLPVVPITDLKIHRNDVVISTMGRGFWILDDMAVLRTSSNEILHKPSDTYTYRYSSRTPSDRISTHITYPSPGVHFDYTLKEDLEDPIFMEILNADNQVVRRYRSEKGKKDTATVKENMNTSSVEYTETKSLKTKKGAYRFKWDMRHDSRVLASPGKYKIRLFSKSFDESQNFNLLADPRLTADGFSEADYKAQEKFSIEVAELIDRVELYIKETKKKVKELEAIKGRTSKQEKQLKILNSKLAKIENEKNIAYPQQMYLAQLKYLFGANNGSYKYINNDAMKRWKELQLEFEKIEGLE</sequence>
<dbReference type="RefSeq" id="WP_235290701.1">
    <property type="nucleotide sequence ID" value="NZ_BSOH01000007.1"/>
</dbReference>
<protein>
    <recommendedName>
        <fullName evidence="4">Sortilin N-terminal domain-containing protein</fullName>
    </recommendedName>
</protein>
<proteinExistence type="predicted"/>
<dbReference type="SUPFAM" id="SSF50939">
    <property type="entry name" value="Sialidases"/>
    <property type="match status" value="1"/>
</dbReference>
<dbReference type="CDD" id="cd15482">
    <property type="entry name" value="Sialidase_non-viral"/>
    <property type="match status" value="1"/>
</dbReference>
<evidence type="ECO:0000256" key="3">
    <source>
        <dbReference type="SAM" id="SignalP"/>
    </source>
</evidence>
<accession>A0AA37SQM3</accession>
<dbReference type="PANTHER" id="PTHR12106:SF27">
    <property type="entry name" value="SORTILIN-RELATED RECEPTOR"/>
    <property type="match status" value="1"/>
</dbReference>
<dbReference type="EMBL" id="BSOH01000007">
    <property type="protein sequence ID" value="GLR17121.1"/>
    <property type="molecule type" value="Genomic_DNA"/>
</dbReference>